<dbReference type="InterPro" id="IPR052559">
    <property type="entry name" value="V-haloperoxidase"/>
</dbReference>
<sequence>MLKNKYLLVFALILVLSACTKDNDDDIVTPIAQNGAEAYDAKVVTEWYDLIKTLTIQTPGYTPPVAARAFGYTSIALYEAVVPGIPNKVSLSGKLTDLNFSTQLEQNKIYHWPTVANAVLGRMTEYFYADTSEDRLKAIAGLEEKFDTAFLVENGSDVHEVSVNLGKDVANAILAWSETDGGKDAQFNNFPNDYVPPVGDQFWVPTAPKFQSALQPYWGSNRPFLMSNITGGARPVPPPPFSVDESSVCYQRALEVYNVVNSLTPDQRDIAEFWSDDPVTTATPPGHSISILNQLIKENDSRLDLAAEAFAKLGIGISDAFISCWKIKFETNYPRPITFINKHIDADWLPVLSTPPFPEYTSGHSVQSGALAEIMTDFFGEDYQFTDRTHENRTDINGTPRKFDNFYEMAEEAALSRLYGGIHFQEAIQLGLDQGYQIGKNVNDLNLDK</sequence>
<evidence type="ECO:0000313" key="1">
    <source>
        <dbReference type="EMBL" id="KKN30449.1"/>
    </source>
</evidence>
<dbReference type="InterPro" id="IPR036938">
    <property type="entry name" value="PAP2/HPO_sf"/>
</dbReference>
<dbReference type="SUPFAM" id="SSF48317">
    <property type="entry name" value="Acid phosphatase/Vanadium-dependent haloperoxidase"/>
    <property type="match status" value="1"/>
</dbReference>
<name>A0A0F9PJT6_9ZZZZ</name>
<gene>
    <name evidence="1" type="ORF">LCGC14_0833960</name>
</gene>
<dbReference type="EMBL" id="LAZR01002405">
    <property type="protein sequence ID" value="KKN30449.1"/>
    <property type="molecule type" value="Genomic_DNA"/>
</dbReference>
<dbReference type="PANTHER" id="PTHR34599">
    <property type="entry name" value="PEROXIDASE-RELATED"/>
    <property type="match status" value="1"/>
</dbReference>
<accession>A0A0F9PJT6</accession>
<comment type="caution">
    <text evidence="1">The sequence shown here is derived from an EMBL/GenBank/DDBJ whole genome shotgun (WGS) entry which is preliminary data.</text>
</comment>
<organism evidence="1">
    <name type="scientific">marine sediment metagenome</name>
    <dbReference type="NCBI Taxonomy" id="412755"/>
    <lineage>
        <taxon>unclassified sequences</taxon>
        <taxon>metagenomes</taxon>
        <taxon>ecological metagenomes</taxon>
    </lineage>
</organism>
<dbReference type="PANTHER" id="PTHR34599:SF2">
    <property type="entry name" value="TRAF-TYPE DOMAIN-CONTAINING PROTEIN"/>
    <property type="match status" value="1"/>
</dbReference>
<reference evidence="1" key="1">
    <citation type="journal article" date="2015" name="Nature">
        <title>Complex archaea that bridge the gap between prokaryotes and eukaryotes.</title>
        <authorList>
            <person name="Spang A."/>
            <person name="Saw J.H."/>
            <person name="Jorgensen S.L."/>
            <person name="Zaremba-Niedzwiedzka K."/>
            <person name="Martijn J."/>
            <person name="Lind A.E."/>
            <person name="van Eijk R."/>
            <person name="Schleper C."/>
            <person name="Guy L."/>
            <person name="Ettema T.J."/>
        </authorList>
    </citation>
    <scope>NUCLEOTIDE SEQUENCE</scope>
</reference>
<dbReference type="SMR" id="A0A0F9PJT6"/>
<dbReference type="AlphaFoldDB" id="A0A0F9PJT6"/>
<dbReference type="Gene3D" id="1.10.606.20">
    <property type="match status" value="1"/>
</dbReference>
<dbReference type="PROSITE" id="PS51257">
    <property type="entry name" value="PROKAR_LIPOPROTEIN"/>
    <property type="match status" value="1"/>
</dbReference>
<dbReference type="CDD" id="cd03398">
    <property type="entry name" value="PAP2_haloperoxidase"/>
    <property type="match status" value="1"/>
</dbReference>
<protein>
    <submittedName>
        <fullName evidence="1">Uncharacterized protein</fullName>
    </submittedName>
</protein>
<proteinExistence type="predicted"/>